<dbReference type="Proteomes" id="UP000285150">
    <property type="component" value="Unassembled WGS sequence"/>
</dbReference>
<accession>A0A413B4L9</accession>
<evidence type="ECO:0000313" key="1">
    <source>
        <dbReference type="EMBL" id="RGW32815.1"/>
    </source>
</evidence>
<dbReference type="EMBL" id="QSAF01000016">
    <property type="protein sequence ID" value="RGW32815.1"/>
    <property type="molecule type" value="Genomic_DNA"/>
</dbReference>
<dbReference type="RefSeq" id="WP_117858683.1">
    <property type="nucleotide sequence ID" value="NZ_JAQCSR010000016.1"/>
</dbReference>
<dbReference type="AlphaFoldDB" id="A0A413B4L9"/>
<evidence type="ECO:0000313" key="2">
    <source>
        <dbReference type="Proteomes" id="UP000285150"/>
    </source>
</evidence>
<protein>
    <submittedName>
        <fullName evidence="1">Uncharacterized protein</fullName>
    </submittedName>
</protein>
<proteinExistence type="predicted"/>
<name>A0A413B4L9_BACSE</name>
<sequence length="115" mass="13358">MKHYNLSEIMKAAHNMYGTGKYRSFGDALRKSWKVAKFRLGIEARRVQTIAYFEAKNQEAEERAMFVAAFKAIQATQREKQVSVRLSNVEANTDDYNRGWCYSNFRGYCSNYCGD</sequence>
<organism evidence="1 2">
    <name type="scientific">Bacteroides stercoris</name>
    <dbReference type="NCBI Taxonomy" id="46506"/>
    <lineage>
        <taxon>Bacteria</taxon>
        <taxon>Pseudomonadati</taxon>
        <taxon>Bacteroidota</taxon>
        <taxon>Bacteroidia</taxon>
        <taxon>Bacteroidales</taxon>
        <taxon>Bacteroidaceae</taxon>
        <taxon>Bacteroides</taxon>
    </lineage>
</organism>
<gene>
    <name evidence="1" type="ORF">DWV77_13025</name>
</gene>
<reference evidence="1 2" key="1">
    <citation type="submission" date="2018-08" db="EMBL/GenBank/DDBJ databases">
        <title>A genome reference for cultivated species of the human gut microbiota.</title>
        <authorList>
            <person name="Zou Y."/>
            <person name="Xue W."/>
            <person name="Luo G."/>
        </authorList>
    </citation>
    <scope>NUCLEOTIDE SEQUENCE [LARGE SCALE GENOMIC DNA]</scope>
    <source>
        <strain evidence="1 2">AF12-7</strain>
    </source>
</reference>
<comment type="caution">
    <text evidence="1">The sequence shown here is derived from an EMBL/GenBank/DDBJ whole genome shotgun (WGS) entry which is preliminary data.</text>
</comment>